<keyword evidence="1" id="KW-0472">Membrane</keyword>
<protein>
    <submittedName>
        <fullName evidence="2">DUF1294 domain-containing protein</fullName>
    </submittedName>
</protein>
<sequence>MKFFLVYLVLINLAAVWITVLDKRRAQRRGRRIPERTLLLLSVLGGSPGMYLTMRKIRHKTLHRKFMIGIPCIFAAQLLIALAIWYFLPQMGGVLF</sequence>
<reference evidence="2" key="1">
    <citation type="submission" date="2020-10" db="EMBL/GenBank/DDBJ databases">
        <authorList>
            <person name="Gilroy R."/>
        </authorList>
    </citation>
    <scope>NUCLEOTIDE SEQUENCE</scope>
    <source>
        <strain evidence="2">ChiSjej1B19-7085</strain>
    </source>
</reference>
<dbReference type="Proteomes" id="UP000886785">
    <property type="component" value="Unassembled WGS sequence"/>
</dbReference>
<dbReference type="InterPro" id="IPR010718">
    <property type="entry name" value="DUF1294"/>
</dbReference>
<proteinExistence type="predicted"/>
<accession>A0A9D1J1H7</accession>
<dbReference type="EMBL" id="DVHF01000082">
    <property type="protein sequence ID" value="HIR57457.1"/>
    <property type="molecule type" value="Genomic_DNA"/>
</dbReference>
<evidence type="ECO:0000256" key="1">
    <source>
        <dbReference type="SAM" id="Phobius"/>
    </source>
</evidence>
<keyword evidence="1" id="KW-1133">Transmembrane helix</keyword>
<name>A0A9D1J1H7_9FIRM</name>
<comment type="caution">
    <text evidence="2">The sequence shown here is derived from an EMBL/GenBank/DDBJ whole genome shotgun (WGS) entry which is preliminary data.</text>
</comment>
<evidence type="ECO:0000313" key="2">
    <source>
        <dbReference type="EMBL" id="HIR57457.1"/>
    </source>
</evidence>
<gene>
    <name evidence="2" type="ORF">IAA54_07285</name>
</gene>
<organism evidence="2 3">
    <name type="scientific">Candidatus Gallacutalibacter pullicola</name>
    <dbReference type="NCBI Taxonomy" id="2840830"/>
    <lineage>
        <taxon>Bacteria</taxon>
        <taxon>Bacillati</taxon>
        <taxon>Bacillota</taxon>
        <taxon>Clostridia</taxon>
        <taxon>Eubacteriales</taxon>
        <taxon>Candidatus Gallacutalibacter</taxon>
    </lineage>
</organism>
<dbReference type="AlphaFoldDB" id="A0A9D1J1H7"/>
<dbReference type="Pfam" id="PF06961">
    <property type="entry name" value="DUF1294"/>
    <property type="match status" value="1"/>
</dbReference>
<feature type="transmembrane region" description="Helical" evidence="1">
    <location>
        <begin position="66"/>
        <end position="88"/>
    </location>
</feature>
<keyword evidence="1" id="KW-0812">Transmembrane</keyword>
<reference evidence="2" key="2">
    <citation type="journal article" date="2021" name="PeerJ">
        <title>Extensive microbial diversity within the chicken gut microbiome revealed by metagenomics and culture.</title>
        <authorList>
            <person name="Gilroy R."/>
            <person name="Ravi A."/>
            <person name="Getino M."/>
            <person name="Pursley I."/>
            <person name="Horton D.L."/>
            <person name="Alikhan N.F."/>
            <person name="Baker D."/>
            <person name="Gharbi K."/>
            <person name="Hall N."/>
            <person name="Watson M."/>
            <person name="Adriaenssens E.M."/>
            <person name="Foster-Nyarko E."/>
            <person name="Jarju S."/>
            <person name="Secka A."/>
            <person name="Antonio M."/>
            <person name="Oren A."/>
            <person name="Chaudhuri R.R."/>
            <person name="La Ragione R."/>
            <person name="Hildebrand F."/>
            <person name="Pallen M.J."/>
        </authorList>
    </citation>
    <scope>NUCLEOTIDE SEQUENCE</scope>
    <source>
        <strain evidence="2">ChiSjej1B19-7085</strain>
    </source>
</reference>
<evidence type="ECO:0000313" key="3">
    <source>
        <dbReference type="Proteomes" id="UP000886785"/>
    </source>
</evidence>